<dbReference type="eggNOG" id="ENOG50332RV">
    <property type="taxonomic scope" value="Bacteria"/>
</dbReference>
<organism evidence="1 2">
    <name type="scientific">Subdoligranulum variabile DSM 15176</name>
    <dbReference type="NCBI Taxonomy" id="411471"/>
    <lineage>
        <taxon>Bacteria</taxon>
        <taxon>Bacillati</taxon>
        <taxon>Bacillota</taxon>
        <taxon>Clostridia</taxon>
        <taxon>Eubacteriales</taxon>
        <taxon>Oscillospiraceae</taxon>
        <taxon>Subdoligranulum</taxon>
    </lineage>
</organism>
<evidence type="ECO:0000313" key="1">
    <source>
        <dbReference type="EMBL" id="EFB76067.1"/>
    </source>
</evidence>
<dbReference type="STRING" id="411471.SUBVAR_05853"/>
<dbReference type="HOGENOM" id="CLU_172477_0_0_9"/>
<dbReference type="OrthoDB" id="2889166at2"/>
<dbReference type="EMBL" id="ACBY02000023">
    <property type="protein sequence ID" value="EFB76067.1"/>
    <property type="molecule type" value="Genomic_DNA"/>
</dbReference>
<accession>D1PND2</accession>
<protein>
    <recommendedName>
        <fullName evidence="3">Phage DNA packaging protein</fullName>
    </recommendedName>
</protein>
<dbReference type="Pfam" id="PF24829">
    <property type="entry name" value="Phage_connect_2"/>
    <property type="match status" value="1"/>
</dbReference>
<evidence type="ECO:0008006" key="3">
    <source>
        <dbReference type="Google" id="ProtNLM"/>
    </source>
</evidence>
<reference evidence="1" key="1">
    <citation type="submission" date="2009-12" db="EMBL/GenBank/DDBJ databases">
        <authorList>
            <person name="Weinstock G."/>
            <person name="Sodergren E."/>
            <person name="Clifton S."/>
            <person name="Fulton L."/>
            <person name="Fulton B."/>
            <person name="Courtney L."/>
            <person name="Fronick C."/>
            <person name="Harrison M."/>
            <person name="Strong C."/>
            <person name="Farmer C."/>
            <person name="Delahaunty K."/>
            <person name="Markovic C."/>
            <person name="Hall O."/>
            <person name="Minx P."/>
            <person name="Tomlinson C."/>
            <person name="Mitreva M."/>
            <person name="Nelson J."/>
            <person name="Hou S."/>
            <person name="Wollam A."/>
            <person name="Pepin K.H."/>
            <person name="Johnson M."/>
            <person name="Bhonagiri V."/>
            <person name="Nash W.E."/>
            <person name="Warren W."/>
            <person name="Chinwalla A."/>
            <person name="Mardis E.R."/>
            <person name="Wilson R.K."/>
        </authorList>
    </citation>
    <scope>NUCLEOTIDE SEQUENCE [LARGE SCALE GENOMIC DNA]</scope>
    <source>
        <strain evidence="1">DSM 15176</strain>
    </source>
</reference>
<dbReference type="RefSeq" id="WP_007047227.1">
    <property type="nucleotide sequence ID" value="NZ_GG704769.1"/>
</dbReference>
<dbReference type="InterPro" id="IPR056951">
    <property type="entry name" value="Phage_connect_2"/>
</dbReference>
<proteinExistence type="predicted"/>
<comment type="caution">
    <text evidence="1">The sequence shown here is derived from an EMBL/GenBank/DDBJ whole genome shotgun (WGS) entry which is preliminary data.</text>
</comment>
<keyword evidence="2" id="KW-1185">Reference proteome</keyword>
<gene>
    <name evidence="1" type="ORF">SUBVAR_05853</name>
</gene>
<name>D1PND2_9FIRM</name>
<dbReference type="AlphaFoldDB" id="D1PND2"/>
<evidence type="ECO:0000313" key="2">
    <source>
        <dbReference type="Proteomes" id="UP000003438"/>
    </source>
</evidence>
<dbReference type="Proteomes" id="UP000003438">
    <property type="component" value="Unassembled WGS sequence"/>
</dbReference>
<sequence length="100" mass="10878">MLDKVKLALRITTTAFDSEINDLIAAALADLGLAGVTTLTETDPLIIRAVSTYCRLHFGQPDDYDRLKGSYDEQKAQLMTATGYTDWGNTTNTENTGGAF</sequence>